<comment type="caution">
    <text evidence="3">The sequence shown here is derived from an EMBL/GenBank/DDBJ whole genome shotgun (WGS) entry which is preliminary data.</text>
</comment>
<feature type="compositionally biased region" description="Low complexity" evidence="1">
    <location>
        <begin position="468"/>
        <end position="481"/>
    </location>
</feature>
<feature type="compositionally biased region" description="Polar residues" evidence="1">
    <location>
        <begin position="38"/>
        <end position="70"/>
    </location>
</feature>
<dbReference type="InterPro" id="IPR051707">
    <property type="entry name" value="PI-Interact_SigTrans_Reg"/>
</dbReference>
<evidence type="ECO:0000313" key="4">
    <source>
        <dbReference type="Proteomes" id="UP000217199"/>
    </source>
</evidence>
<dbReference type="PROSITE" id="PS50003">
    <property type="entry name" value="PH_DOMAIN"/>
    <property type="match status" value="2"/>
</dbReference>
<feature type="compositionally biased region" description="Polar residues" evidence="1">
    <location>
        <begin position="265"/>
        <end position="274"/>
    </location>
</feature>
<reference evidence="3 4" key="1">
    <citation type="journal article" date="2017" name="Mol. Ecol.">
        <title>Comparative and population genomic landscape of Phellinus noxius: A hypervariable fungus causing root rot in trees.</title>
        <authorList>
            <person name="Chung C.L."/>
            <person name="Lee T.J."/>
            <person name="Akiba M."/>
            <person name="Lee H.H."/>
            <person name="Kuo T.H."/>
            <person name="Liu D."/>
            <person name="Ke H.M."/>
            <person name="Yokoi T."/>
            <person name="Roa M.B."/>
            <person name="Lu M.J."/>
            <person name="Chang Y.Y."/>
            <person name="Ann P.J."/>
            <person name="Tsai J.N."/>
            <person name="Chen C.Y."/>
            <person name="Tzean S.S."/>
            <person name="Ota Y."/>
            <person name="Hattori T."/>
            <person name="Sahashi N."/>
            <person name="Liou R.F."/>
            <person name="Kikuchi T."/>
            <person name="Tsai I.J."/>
        </authorList>
    </citation>
    <scope>NUCLEOTIDE SEQUENCE [LARGE SCALE GENOMIC DNA]</scope>
    <source>
        <strain evidence="3 4">FFPRI411160</strain>
    </source>
</reference>
<accession>A0A286UAH1</accession>
<dbReference type="Proteomes" id="UP000217199">
    <property type="component" value="Unassembled WGS sequence"/>
</dbReference>
<feature type="compositionally biased region" description="Polar residues" evidence="1">
    <location>
        <begin position="483"/>
        <end position="499"/>
    </location>
</feature>
<feature type="region of interest" description="Disordered" evidence="1">
    <location>
        <begin position="1"/>
        <end position="143"/>
    </location>
</feature>
<keyword evidence="4" id="KW-1185">Reference proteome</keyword>
<gene>
    <name evidence="3" type="ORF">PNOK_0819000</name>
</gene>
<dbReference type="EMBL" id="NBII01000008">
    <property type="protein sequence ID" value="PAV16570.1"/>
    <property type="molecule type" value="Genomic_DNA"/>
</dbReference>
<feature type="compositionally biased region" description="Low complexity" evidence="1">
    <location>
        <begin position="88"/>
        <end position="104"/>
    </location>
</feature>
<dbReference type="AlphaFoldDB" id="A0A286UAH1"/>
<feature type="compositionally biased region" description="Basic and acidic residues" evidence="1">
    <location>
        <begin position="126"/>
        <end position="143"/>
    </location>
</feature>
<dbReference type="PANTHER" id="PTHR14336">
    <property type="entry name" value="TANDEM PH DOMAIN CONTAINING PROTEIN"/>
    <property type="match status" value="1"/>
</dbReference>
<feature type="compositionally biased region" description="Polar residues" evidence="1">
    <location>
        <begin position="1"/>
        <end position="11"/>
    </location>
</feature>
<dbReference type="OrthoDB" id="2157866at2759"/>
<organism evidence="3 4">
    <name type="scientific">Pyrrhoderma noxium</name>
    <dbReference type="NCBI Taxonomy" id="2282107"/>
    <lineage>
        <taxon>Eukaryota</taxon>
        <taxon>Fungi</taxon>
        <taxon>Dikarya</taxon>
        <taxon>Basidiomycota</taxon>
        <taxon>Agaricomycotina</taxon>
        <taxon>Agaricomycetes</taxon>
        <taxon>Hymenochaetales</taxon>
        <taxon>Hymenochaetaceae</taxon>
        <taxon>Pyrrhoderma</taxon>
    </lineage>
</organism>
<proteinExistence type="predicted"/>
<protein>
    <submittedName>
        <fullName evidence="3">PH-domain-containing</fullName>
    </submittedName>
</protein>
<evidence type="ECO:0000256" key="1">
    <source>
        <dbReference type="SAM" id="MobiDB-lite"/>
    </source>
</evidence>
<dbReference type="InterPro" id="IPR011993">
    <property type="entry name" value="PH-like_dom_sf"/>
</dbReference>
<feature type="region of interest" description="Disordered" evidence="1">
    <location>
        <begin position="463"/>
        <end position="509"/>
    </location>
</feature>
<feature type="domain" description="PH" evidence="2">
    <location>
        <begin position="145"/>
        <end position="240"/>
    </location>
</feature>
<dbReference type="Pfam" id="PF00169">
    <property type="entry name" value="PH"/>
    <property type="match status" value="2"/>
</dbReference>
<dbReference type="STRING" id="2282107.A0A286UAH1"/>
<dbReference type="FunFam" id="2.30.29.30:FF:000286">
    <property type="entry name" value="PH-protein kinase domain containing protein"/>
    <property type="match status" value="1"/>
</dbReference>
<dbReference type="InterPro" id="IPR001849">
    <property type="entry name" value="PH_domain"/>
</dbReference>
<feature type="region of interest" description="Disordered" evidence="1">
    <location>
        <begin position="258"/>
        <end position="322"/>
    </location>
</feature>
<feature type="compositionally biased region" description="Low complexity" evidence="1">
    <location>
        <begin position="307"/>
        <end position="321"/>
    </location>
</feature>
<dbReference type="SUPFAM" id="SSF50729">
    <property type="entry name" value="PH domain-like"/>
    <property type="match status" value="2"/>
</dbReference>
<feature type="compositionally biased region" description="Polar residues" evidence="1">
    <location>
        <begin position="285"/>
        <end position="298"/>
    </location>
</feature>
<dbReference type="PANTHER" id="PTHR14336:SF8">
    <property type="entry name" value="PROTEIN OPY1"/>
    <property type="match status" value="1"/>
</dbReference>
<feature type="compositionally biased region" description="Acidic residues" evidence="1">
    <location>
        <begin position="113"/>
        <end position="125"/>
    </location>
</feature>
<dbReference type="SMART" id="SM00233">
    <property type="entry name" value="PH"/>
    <property type="match status" value="2"/>
</dbReference>
<dbReference type="InParanoid" id="A0A286UAH1"/>
<name>A0A286UAH1_9AGAM</name>
<evidence type="ECO:0000313" key="3">
    <source>
        <dbReference type="EMBL" id="PAV16570.1"/>
    </source>
</evidence>
<evidence type="ECO:0000259" key="2">
    <source>
        <dbReference type="PROSITE" id="PS50003"/>
    </source>
</evidence>
<dbReference type="Gene3D" id="2.30.29.30">
    <property type="entry name" value="Pleckstrin-homology domain (PH domain)/Phosphotyrosine-binding domain (PTB)"/>
    <property type="match status" value="2"/>
</dbReference>
<feature type="domain" description="PH" evidence="2">
    <location>
        <begin position="334"/>
        <end position="460"/>
    </location>
</feature>
<sequence>MVSTGQSQQIAGGSAAPPTPQEISRKLSVHNKPVKPVNASQPVSGTESDSDSYFSPDQSPLITAHSSGGSNPHPIAHPHGHAQNHNYSLSFGLSTSASSKPLSSIAERRSASGDEETDEDEDGDEEWYHEQHPEDNAGKHQDEESVIKTGYLWKKGERRKTWKKRWFVLRPSQLAFYKSSAEYQLLRLLDLSDVHSCSAVELKRHPHSFVLVSPTRTYYLQAQSEQDMHDWIQRLNETRETLLGTSTRNSASIPITIPASASSSRQPATVQHSPIANVLTPSPPSTRSIAFQGPVTSESDTDDQAIGDSSGPSGPVNSSPSKVAALYNSKDPQKALLSGYLMKCRSKRRGWRKRWFVLTSERLMYSASHMDTKRRRSIEINTVIDALEYDLSREKGSISSSISPTFTAAEDLVENDNMTSGPGGAQFTFKIVTMKRALLLCAPSEEEEIKWLSTVRALIARRASSQNTTSTSGADASSAPAIKSSTSTGGRKRSASGTSALALGRDEHH</sequence>